<keyword evidence="2" id="KW-1185">Reference proteome</keyword>
<organism evidence="1 2">
    <name type="scientific">Nocardioides jishulii</name>
    <dbReference type="NCBI Taxonomy" id="2575440"/>
    <lineage>
        <taxon>Bacteria</taxon>
        <taxon>Bacillati</taxon>
        <taxon>Actinomycetota</taxon>
        <taxon>Actinomycetes</taxon>
        <taxon>Propionibacteriales</taxon>
        <taxon>Nocardioidaceae</taxon>
        <taxon>Nocardioides</taxon>
    </lineage>
</organism>
<evidence type="ECO:0000313" key="1">
    <source>
        <dbReference type="EMBL" id="TKI63738.1"/>
    </source>
</evidence>
<protein>
    <submittedName>
        <fullName evidence="1">MoaD/ThiS family protein</fullName>
    </submittedName>
</protein>
<dbReference type="SUPFAM" id="SSF54285">
    <property type="entry name" value="MoaD/ThiS"/>
    <property type="match status" value="1"/>
</dbReference>
<reference evidence="1 2" key="1">
    <citation type="submission" date="2019-04" db="EMBL/GenBank/DDBJ databases">
        <authorList>
            <person name="Dong K."/>
        </authorList>
    </citation>
    <scope>NUCLEOTIDE SEQUENCE [LARGE SCALE GENOMIC DNA]</scope>
    <source>
        <strain evidence="2">dk3543</strain>
    </source>
</reference>
<name>A0A4U2YQV7_9ACTN</name>
<dbReference type="RefSeq" id="WP_137064203.1">
    <property type="nucleotide sequence ID" value="NZ_CP040748.1"/>
</dbReference>
<dbReference type="InterPro" id="IPR012675">
    <property type="entry name" value="Beta-grasp_dom_sf"/>
</dbReference>
<dbReference type="InterPro" id="IPR016155">
    <property type="entry name" value="Mopterin_synth/thiamin_S_b"/>
</dbReference>
<accession>A0A4U2YQV7</accession>
<gene>
    <name evidence="1" type="ORF">FC770_00675</name>
</gene>
<dbReference type="Proteomes" id="UP000307808">
    <property type="component" value="Unassembled WGS sequence"/>
</dbReference>
<sequence>MGQITLRYWAAARAAAGVASDVLTVEGQLTVASARDHALALHDHDVDLARVLAVCSVLVDDRPVGTNDPGSVPVPVGSSVEFLPPFAGG</sequence>
<dbReference type="AlphaFoldDB" id="A0A4U2YQV7"/>
<dbReference type="EMBL" id="SZPY01000001">
    <property type="protein sequence ID" value="TKI63738.1"/>
    <property type="molecule type" value="Genomic_DNA"/>
</dbReference>
<dbReference type="Gene3D" id="3.10.20.30">
    <property type="match status" value="1"/>
</dbReference>
<comment type="caution">
    <text evidence="1">The sequence shown here is derived from an EMBL/GenBank/DDBJ whole genome shotgun (WGS) entry which is preliminary data.</text>
</comment>
<evidence type="ECO:0000313" key="2">
    <source>
        <dbReference type="Proteomes" id="UP000307808"/>
    </source>
</evidence>
<proteinExistence type="predicted"/>